<dbReference type="NCBIfam" id="TIGR00762">
    <property type="entry name" value="DegV"/>
    <property type="match status" value="1"/>
</dbReference>
<evidence type="ECO:0000313" key="3">
    <source>
        <dbReference type="EMBL" id="KRO25979.1"/>
    </source>
</evidence>
<dbReference type="PROSITE" id="PS51482">
    <property type="entry name" value="DEGV"/>
    <property type="match status" value="1"/>
</dbReference>
<evidence type="ECO:0000256" key="1">
    <source>
        <dbReference type="ARBA" id="ARBA00003238"/>
    </source>
</evidence>
<dbReference type="InterPro" id="IPR043168">
    <property type="entry name" value="DegV_C"/>
</dbReference>
<gene>
    <name evidence="3" type="ORF">IV88_GL001247</name>
</gene>
<dbReference type="GO" id="GO:0008289">
    <property type="term" value="F:lipid binding"/>
    <property type="evidence" value="ECO:0007669"/>
    <property type="project" value="UniProtKB-KW"/>
</dbReference>
<dbReference type="SUPFAM" id="SSF82549">
    <property type="entry name" value="DAK1/DegV-like"/>
    <property type="match status" value="1"/>
</dbReference>
<dbReference type="Gene3D" id="3.40.50.10170">
    <property type="match status" value="1"/>
</dbReference>
<dbReference type="PANTHER" id="PTHR33434:SF2">
    <property type="entry name" value="FATTY ACID-BINDING PROTEIN TM_1468"/>
    <property type="match status" value="1"/>
</dbReference>
<evidence type="ECO:0000256" key="2">
    <source>
        <dbReference type="ARBA" id="ARBA00023121"/>
    </source>
</evidence>
<proteinExistence type="predicted"/>
<comment type="caution">
    <text evidence="3">The sequence shown here is derived from an EMBL/GenBank/DDBJ whole genome shotgun (WGS) entry which is preliminary data.</text>
</comment>
<name>A0A0R2NMS5_9LACO</name>
<dbReference type="AlphaFoldDB" id="A0A0R2NMS5"/>
<dbReference type="PATRIC" id="fig|480391.4.peg.1264"/>
<evidence type="ECO:0008006" key="5">
    <source>
        <dbReference type="Google" id="ProtNLM"/>
    </source>
</evidence>
<dbReference type="InterPro" id="IPR050270">
    <property type="entry name" value="DegV_domain_contain"/>
</dbReference>
<comment type="function">
    <text evidence="1">May bind long-chain fatty acids, such as palmitate, and may play a role in lipid transport or fatty acid metabolism.</text>
</comment>
<evidence type="ECO:0000313" key="4">
    <source>
        <dbReference type="Proteomes" id="UP000051249"/>
    </source>
</evidence>
<dbReference type="EMBL" id="JQCQ01000004">
    <property type="protein sequence ID" value="KRO25979.1"/>
    <property type="molecule type" value="Genomic_DNA"/>
</dbReference>
<organism evidence="3 4">
    <name type="scientific">Pediococcus argentinicus</name>
    <dbReference type="NCBI Taxonomy" id="480391"/>
    <lineage>
        <taxon>Bacteria</taxon>
        <taxon>Bacillati</taxon>
        <taxon>Bacillota</taxon>
        <taxon>Bacilli</taxon>
        <taxon>Lactobacillales</taxon>
        <taxon>Lactobacillaceae</taxon>
        <taxon>Pediococcus</taxon>
    </lineage>
</organism>
<sequence length="257" mass="28985">MGGKEYRETVDITTREFFDYVNNADVLPTTAQVTMAQIKEAYDKLADEGYDEVISIHLSSGITGFLDNLRMFVKDYDRLKVFPYDSKMASAGEGVLSLLAGAMASEGFNSDQILPKLDQLRGSEEVYFAVDNLNHLMRTGRLTNRSAFIRNILRIKPLLTCDEDGKIVRIGKERTMRRAFNSISSKMAESIAKANYPIQATIINANDEELAEKWRVTLSERFPNLRISVSDLGPVVSVHTGEKTMGVMWSEDWQAMY</sequence>
<dbReference type="Pfam" id="PF02645">
    <property type="entry name" value="DegV"/>
    <property type="match status" value="1"/>
</dbReference>
<dbReference type="Gene3D" id="3.30.1180.10">
    <property type="match status" value="1"/>
</dbReference>
<dbReference type="Proteomes" id="UP000051249">
    <property type="component" value="Unassembled WGS sequence"/>
</dbReference>
<dbReference type="InterPro" id="IPR003797">
    <property type="entry name" value="DegV"/>
</dbReference>
<keyword evidence="2" id="KW-0446">Lipid-binding</keyword>
<accession>A0A0R2NMS5</accession>
<reference evidence="3 4" key="1">
    <citation type="journal article" date="2015" name="Genome Announc.">
        <title>Expanding the biotechnology potential of lactobacilli through comparative genomics of 213 strains and associated genera.</title>
        <authorList>
            <person name="Sun Z."/>
            <person name="Harris H.M."/>
            <person name="McCann A."/>
            <person name="Guo C."/>
            <person name="Argimon S."/>
            <person name="Zhang W."/>
            <person name="Yang X."/>
            <person name="Jeffery I.B."/>
            <person name="Cooney J.C."/>
            <person name="Kagawa T.F."/>
            <person name="Liu W."/>
            <person name="Song Y."/>
            <person name="Salvetti E."/>
            <person name="Wrobel A."/>
            <person name="Rasinkangas P."/>
            <person name="Parkhill J."/>
            <person name="Rea M.C."/>
            <person name="O'Sullivan O."/>
            <person name="Ritari J."/>
            <person name="Douillard F.P."/>
            <person name="Paul Ross R."/>
            <person name="Yang R."/>
            <person name="Briner A.E."/>
            <person name="Felis G.E."/>
            <person name="de Vos W.M."/>
            <person name="Barrangou R."/>
            <person name="Klaenhammer T.R."/>
            <person name="Caufield P.W."/>
            <person name="Cui Y."/>
            <person name="Zhang H."/>
            <person name="O'Toole P.W."/>
        </authorList>
    </citation>
    <scope>NUCLEOTIDE SEQUENCE [LARGE SCALE GENOMIC DNA]</scope>
    <source>
        <strain evidence="3 4">DSM 23026</strain>
    </source>
</reference>
<protein>
    <recommendedName>
        <fullName evidence="5">DegV family protein</fullName>
    </recommendedName>
</protein>
<dbReference type="PANTHER" id="PTHR33434">
    <property type="entry name" value="DEGV DOMAIN-CONTAINING PROTEIN DR_1986-RELATED"/>
    <property type="match status" value="1"/>
</dbReference>
<dbReference type="RefSeq" id="WP_353989745.1">
    <property type="nucleotide sequence ID" value="NZ_CP159610.1"/>
</dbReference>
<keyword evidence="4" id="KW-1185">Reference proteome</keyword>